<gene>
    <name evidence="2" type="ORF">KR093_006014</name>
</gene>
<feature type="non-terminal residue" evidence="2">
    <location>
        <position position="144"/>
    </location>
</feature>
<dbReference type="InterPro" id="IPR000477">
    <property type="entry name" value="RT_dom"/>
</dbReference>
<reference evidence="2" key="1">
    <citation type="journal article" date="2021" name="Mol. Ecol. Resour.">
        <title>Phylogenomic analyses of the genus Drosophila reveals genomic signals of climate adaptation.</title>
        <authorList>
            <person name="Li F."/>
            <person name="Rane R.V."/>
            <person name="Luria V."/>
            <person name="Xiong Z."/>
            <person name="Chen J."/>
            <person name="Li Z."/>
            <person name="Catullo R.A."/>
            <person name="Griffin P.C."/>
            <person name="Schiffer M."/>
            <person name="Pearce S."/>
            <person name="Lee S.F."/>
            <person name="McElroy K."/>
            <person name="Stocker A."/>
            <person name="Shirriffs J."/>
            <person name="Cockerell F."/>
            <person name="Coppin C."/>
            <person name="Sgro C.M."/>
            <person name="Karger A."/>
            <person name="Cain J.W."/>
            <person name="Weber J.A."/>
            <person name="Santpere G."/>
            <person name="Kirschner M.W."/>
            <person name="Hoffmann A.A."/>
            <person name="Oakeshott J.G."/>
            <person name="Zhang G."/>
        </authorList>
    </citation>
    <scope>NUCLEOTIDE SEQUENCE</scope>
    <source>
        <strain evidence="2">BGI-SZ-2011g</strain>
    </source>
</reference>
<dbReference type="Proteomes" id="UP001200034">
    <property type="component" value="Unassembled WGS sequence"/>
</dbReference>
<evidence type="ECO:0000313" key="3">
    <source>
        <dbReference type="Proteomes" id="UP001200034"/>
    </source>
</evidence>
<accession>A0AAD4PPH8</accession>
<dbReference type="AlphaFoldDB" id="A0AAD4PPH8"/>
<keyword evidence="3" id="KW-1185">Reference proteome</keyword>
<feature type="domain" description="Reverse transcriptase" evidence="1">
    <location>
        <begin position="1"/>
        <end position="144"/>
    </location>
</feature>
<comment type="caution">
    <text evidence="2">The sequence shown here is derived from an EMBL/GenBank/DDBJ whole genome shotgun (WGS) entry which is preliminary data.</text>
</comment>
<dbReference type="PROSITE" id="PS50878">
    <property type="entry name" value="RT_POL"/>
    <property type="match status" value="1"/>
</dbReference>
<protein>
    <recommendedName>
        <fullName evidence="1">Reverse transcriptase domain-containing protein</fullName>
    </recommendedName>
</protein>
<proteinExistence type="predicted"/>
<evidence type="ECO:0000259" key="1">
    <source>
        <dbReference type="PROSITE" id="PS50878"/>
    </source>
</evidence>
<dbReference type="Pfam" id="PF00078">
    <property type="entry name" value="RVT_1"/>
    <property type="match status" value="1"/>
</dbReference>
<organism evidence="2 3">
    <name type="scientific">Drosophila rubida</name>
    <dbReference type="NCBI Taxonomy" id="30044"/>
    <lineage>
        <taxon>Eukaryota</taxon>
        <taxon>Metazoa</taxon>
        <taxon>Ecdysozoa</taxon>
        <taxon>Arthropoda</taxon>
        <taxon>Hexapoda</taxon>
        <taxon>Insecta</taxon>
        <taxon>Pterygota</taxon>
        <taxon>Neoptera</taxon>
        <taxon>Endopterygota</taxon>
        <taxon>Diptera</taxon>
        <taxon>Brachycera</taxon>
        <taxon>Muscomorpha</taxon>
        <taxon>Ephydroidea</taxon>
        <taxon>Drosophilidae</taxon>
        <taxon>Drosophila</taxon>
    </lineage>
</organism>
<evidence type="ECO:0000313" key="2">
    <source>
        <dbReference type="EMBL" id="KAH8380864.1"/>
    </source>
</evidence>
<dbReference type="PANTHER" id="PTHR19446">
    <property type="entry name" value="REVERSE TRANSCRIPTASES"/>
    <property type="match status" value="1"/>
</dbReference>
<name>A0AAD4PPH8_9MUSC</name>
<feature type="non-terminal residue" evidence="2">
    <location>
        <position position="1"/>
    </location>
</feature>
<dbReference type="EMBL" id="JAJJHW010000972">
    <property type="protein sequence ID" value="KAH8380864.1"/>
    <property type="molecule type" value="Genomic_DNA"/>
</dbReference>
<sequence length="144" mass="15997">LMLIDKGEGDPATPSAYRPLCMLDTAGKLLERLLKPRLSTAIERAGGLSNRQHGFRPGRSTAGALQCVIEAVSDAQRGNAYSKKIVLLAALDVRNAFNSLRWTDVIEALEKRFGTPAYLMRMVRSYLSKRVLIYQTQSGTRRKT</sequence>